<evidence type="ECO:0000313" key="1">
    <source>
        <dbReference type="EMBL" id="WNE85309.1"/>
    </source>
</evidence>
<dbReference type="Proteomes" id="UP000193179">
    <property type="component" value="Chromosome"/>
</dbReference>
<accession>A0AAF0VE29</accession>
<proteinExistence type="predicted"/>
<dbReference type="EMBL" id="CP133648">
    <property type="protein sequence ID" value="WNE85309.1"/>
    <property type="molecule type" value="Genomic_DNA"/>
</dbReference>
<organism evidence="1 2">
    <name type="scientific">Bifidobacterium adolescentis</name>
    <dbReference type="NCBI Taxonomy" id="1680"/>
    <lineage>
        <taxon>Bacteria</taxon>
        <taxon>Bacillati</taxon>
        <taxon>Actinomycetota</taxon>
        <taxon>Actinomycetes</taxon>
        <taxon>Bifidobacteriales</taxon>
        <taxon>Bifidobacteriaceae</taxon>
        <taxon>Bifidobacterium</taxon>
    </lineage>
</organism>
<sequence length="419" mass="47922">MALEDDSTKEDRKALEEFLADSGCLDRLSKWTRGFNAFDVLGIARAEIRHSNVLAWLMDPAENHGLDDGVIRGFVDYAARGIGGDGVFDDLLMDCDGFSIRREWHCIDILAVNYDAGYVLCIENKIFSGEHDDQLARYCGEVEKAYPAYRRRFIFLTPDARDASKASDAEDWLAMGYGDVLGIIGQAVEAHGPAPAQAQFISEYMDAVRRDILGDEELERICMKIYKKHKRALDLIINCKNDLIPRINEHCKEWARRKAKADEIVFDEGDCGKRITRFRTKLMSLILPDGDGPNSSWKTCCNYFYEIKVQDGDDGPEIRCQLCFDSCGLDGKRMEIYDRISRSIPCLETWSNGKNWWHIHWIWPDAGKSFQLVPADFDEEWLNKQLDDMLGRLKEFERGLSEEKWVKDLLAGKDAAERA</sequence>
<gene>
    <name evidence="1" type="ORF">B0703_10140</name>
</gene>
<reference evidence="1" key="1">
    <citation type="journal article" date="2016" name="Sci. Rep.">
        <title>Evaluation of genetic diversity among strains of the human gut commensal Bifidobacterium adolescentis.</title>
        <authorList>
            <person name="Duranti S."/>
            <person name="Milani C."/>
            <person name="Lugli G.A."/>
            <person name="Mancabelli L."/>
            <person name="Turroni F."/>
            <person name="Ferrario C."/>
            <person name="Mangifesta M."/>
            <person name="Viappiani A."/>
            <person name="Sanchez B."/>
            <person name="Margolles A."/>
            <person name="van Sinderen D."/>
            <person name="Ventura M."/>
        </authorList>
    </citation>
    <scope>NUCLEOTIDE SEQUENCE</scope>
    <source>
        <strain evidence="1">703B</strain>
    </source>
</reference>
<reference evidence="1" key="2">
    <citation type="submission" date="2023-09" db="EMBL/GenBank/DDBJ databases">
        <title>Ecological and genomic based identification of the Bifidobacterium adolescentis prototype of the healthy human gut microbiota.</title>
        <authorList>
            <person name="Lugli G.A."/>
            <person name="Argentini C."/>
            <person name="Tarracchini C."/>
            <person name="Fontana F."/>
            <person name="Alessandri G."/>
            <person name="Mancabelli L."/>
            <person name="Milani C."/>
            <person name="Turroni F."/>
            <person name="Ventura M."/>
        </authorList>
    </citation>
    <scope>NUCLEOTIDE SEQUENCE</scope>
    <source>
        <strain evidence="1">703B</strain>
    </source>
</reference>
<dbReference type="AlphaFoldDB" id="A0AAF0VE29"/>
<dbReference type="Pfam" id="PF14281">
    <property type="entry name" value="PDDEXK_4"/>
    <property type="match status" value="1"/>
</dbReference>
<protein>
    <submittedName>
        <fullName evidence="1">PD-(D/E)XK nuclease family protein</fullName>
    </submittedName>
</protein>
<dbReference type="RefSeq" id="WP_085347030.1">
    <property type="nucleotide sequence ID" value="NZ_CP133648.1"/>
</dbReference>
<dbReference type="InterPro" id="IPR029470">
    <property type="entry name" value="PDDEXK_4"/>
</dbReference>
<evidence type="ECO:0000313" key="2">
    <source>
        <dbReference type="Proteomes" id="UP000193179"/>
    </source>
</evidence>
<name>A0AAF0VE29_BIFAD</name>